<dbReference type="InterPro" id="IPR050055">
    <property type="entry name" value="EF-Tu_GTPase"/>
</dbReference>
<dbReference type="EC" id="3.6.5.3" evidence="13"/>
<evidence type="ECO:0000256" key="8">
    <source>
        <dbReference type="ARBA" id="ARBA00023134"/>
    </source>
</evidence>
<evidence type="ECO:0000256" key="9">
    <source>
        <dbReference type="ARBA" id="ARBA00029554"/>
    </source>
</evidence>
<comment type="subcellular location">
    <subcellularLocation>
        <location evidence="13">Cytoplasm</location>
    </subcellularLocation>
</comment>
<dbReference type="GO" id="GO:0005829">
    <property type="term" value="C:cytosol"/>
    <property type="evidence" value="ECO:0007669"/>
    <property type="project" value="TreeGrafter"/>
</dbReference>
<dbReference type="OrthoDB" id="9803139at2"/>
<keyword evidence="5 13" id="KW-0378">Hydrolase</keyword>
<keyword evidence="2 13" id="KW-0479">Metal-binding</keyword>
<evidence type="ECO:0000256" key="1">
    <source>
        <dbReference type="ARBA" id="ARBA00007249"/>
    </source>
</evidence>
<dbReference type="InterPro" id="IPR000795">
    <property type="entry name" value="T_Tr_GTP-bd_dom"/>
</dbReference>
<feature type="binding site" evidence="13">
    <location>
        <begin position="81"/>
        <end position="85"/>
    </location>
    <ligand>
        <name>GTP</name>
        <dbReference type="ChEBI" id="CHEBI:37565"/>
    </ligand>
</feature>
<dbReference type="InterPro" id="IPR009001">
    <property type="entry name" value="Transl_elong_EF1A/Init_IF2_C"/>
</dbReference>
<reference evidence="15 16" key="1">
    <citation type="journal article" date="2014" name="Int. J. Syst. Evol. Microbiol.">
        <title>Sneathiella chungangensis sp. nov., isolated from a marine sand, and emended description of the genus Sneathiella.</title>
        <authorList>
            <person name="Siamphan C."/>
            <person name="Kim H."/>
            <person name="Lee J.S."/>
            <person name="Kim W."/>
        </authorList>
    </citation>
    <scope>NUCLEOTIDE SEQUENCE [LARGE SCALE GENOMIC DNA]</scope>
    <source>
        <strain evidence="15 16">KCTC 32476</strain>
    </source>
</reference>
<dbReference type="Proteomes" id="UP000445696">
    <property type="component" value="Unassembled WGS sequence"/>
</dbReference>
<dbReference type="Pfam" id="PF00009">
    <property type="entry name" value="GTP_EFTU"/>
    <property type="match status" value="1"/>
</dbReference>
<dbReference type="Pfam" id="PF03143">
    <property type="entry name" value="GTP_EFTU_D3"/>
    <property type="match status" value="1"/>
</dbReference>
<dbReference type="FunFam" id="2.40.30.10:FF:000001">
    <property type="entry name" value="Elongation factor Tu"/>
    <property type="match status" value="1"/>
</dbReference>
<dbReference type="GO" id="GO:0005525">
    <property type="term" value="F:GTP binding"/>
    <property type="evidence" value="ECO:0007669"/>
    <property type="project" value="UniProtKB-UniRule"/>
</dbReference>
<organism evidence="15 16">
    <name type="scientific">Sneathiella chungangensis</name>
    <dbReference type="NCBI Taxonomy" id="1418234"/>
    <lineage>
        <taxon>Bacteria</taxon>
        <taxon>Pseudomonadati</taxon>
        <taxon>Pseudomonadota</taxon>
        <taxon>Alphaproteobacteria</taxon>
        <taxon>Sneathiellales</taxon>
        <taxon>Sneathiellaceae</taxon>
        <taxon>Sneathiella</taxon>
    </lineage>
</organism>
<dbReference type="PROSITE" id="PS00301">
    <property type="entry name" value="G_TR_1"/>
    <property type="match status" value="1"/>
</dbReference>
<keyword evidence="7 13" id="KW-0648">Protein biosynthesis</keyword>
<dbReference type="PANTHER" id="PTHR43721">
    <property type="entry name" value="ELONGATION FACTOR TU-RELATED"/>
    <property type="match status" value="1"/>
</dbReference>
<dbReference type="InterPro" id="IPR031157">
    <property type="entry name" value="G_TR_CS"/>
</dbReference>
<feature type="binding site" evidence="13">
    <location>
        <begin position="136"/>
        <end position="139"/>
    </location>
    <ligand>
        <name>GTP</name>
        <dbReference type="ChEBI" id="CHEBI:37565"/>
    </ligand>
</feature>
<comment type="function">
    <text evidence="10">May play an important regulatory role in cell growth and in the bacterial response to nutrient deprivation.</text>
</comment>
<dbReference type="InterPro" id="IPR004160">
    <property type="entry name" value="Transl_elong_EFTu/EF1A_C"/>
</dbReference>
<dbReference type="PRINTS" id="PR00315">
    <property type="entry name" value="ELONGATNFCT"/>
</dbReference>
<dbReference type="NCBIfam" id="NF000766">
    <property type="entry name" value="PRK00049.1"/>
    <property type="match status" value="1"/>
</dbReference>
<keyword evidence="8 13" id="KW-0342">GTP-binding</keyword>
<dbReference type="GO" id="GO:0000287">
    <property type="term" value="F:magnesium ion binding"/>
    <property type="evidence" value="ECO:0007669"/>
    <property type="project" value="UniProtKB-UniRule"/>
</dbReference>
<dbReference type="CDD" id="cd03707">
    <property type="entry name" value="EFTU_III"/>
    <property type="match status" value="1"/>
</dbReference>
<feature type="domain" description="Tr-type G" evidence="14">
    <location>
        <begin position="10"/>
        <end position="206"/>
    </location>
</feature>
<dbReference type="InterPro" id="IPR009000">
    <property type="entry name" value="Transl_B-barrel_sf"/>
</dbReference>
<evidence type="ECO:0000256" key="3">
    <source>
        <dbReference type="ARBA" id="ARBA00022741"/>
    </source>
</evidence>
<keyword evidence="13" id="KW-0963">Cytoplasm</keyword>
<evidence type="ECO:0000313" key="15">
    <source>
        <dbReference type="EMBL" id="MZR22965.1"/>
    </source>
</evidence>
<dbReference type="RefSeq" id="WP_161339451.1">
    <property type="nucleotide sequence ID" value="NZ_JBHSDG010000009.1"/>
</dbReference>
<keyword evidence="3 13" id="KW-0547">Nucleotide-binding</keyword>
<dbReference type="PANTHER" id="PTHR43721:SF22">
    <property type="entry name" value="ELONGATION FACTOR TU, MITOCHONDRIAL"/>
    <property type="match status" value="1"/>
</dbReference>
<dbReference type="PROSITE" id="PS51722">
    <property type="entry name" value="G_TR_2"/>
    <property type="match status" value="1"/>
</dbReference>
<dbReference type="NCBIfam" id="TIGR00231">
    <property type="entry name" value="small_GTP"/>
    <property type="match status" value="1"/>
</dbReference>
<keyword evidence="16" id="KW-1185">Reference proteome</keyword>
<dbReference type="NCBIfam" id="NF009373">
    <property type="entry name" value="PRK12736.1"/>
    <property type="match status" value="1"/>
</dbReference>
<dbReference type="SUPFAM" id="SSF52540">
    <property type="entry name" value="P-loop containing nucleoside triphosphate hydrolases"/>
    <property type="match status" value="1"/>
</dbReference>
<evidence type="ECO:0000256" key="11">
    <source>
        <dbReference type="ARBA" id="ARBA00063778"/>
    </source>
</evidence>
<dbReference type="InterPro" id="IPR041709">
    <property type="entry name" value="EF-Tu_GTP-bd"/>
</dbReference>
<comment type="catalytic activity">
    <reaction evidence="13">
        <text>GTP + H2O = GDP + phosphate + H(+)</text>
        <dbReference type="Rhea" id="RHEA:19669"/>
        <dbReference type="ChEBI" id="CHEBI:15377"/>
        <dbReference type="ChEBI" id="CHEBI:15378"/>
        <dbReference type="ChEBI" id="CHEBI:37565"/>
        <dbReference type="ChEBI" id="CHEBI:43474"/>
        <dbReference type="ChEBI" id="CHEBI:58189"/>
        <dbReference type="EC" id="3.6.5.3"/>
    </reaction>
</comment>
<dbReference type="Gene3D" id="3.40.50.300">
    <property type="entry name" value="P-loop containing nucleotide triphosphate hydrolases"/>
    <property type="match status" value="1"/>
</dbReference>
<dbReference type="InterPro" id="IPR004161">
    <property type="entry name" value="EFTu-like_2"/>
</dbReference>
<dbReference type="InterPro" id="IPR004541">
    <property type="entry name" value="Transl_elong_EFTu/EF1A_bac/org"/>
</dbReference>
<evidence type="ECO:0000313" key="16">
    <source>
        <dbReference type="Proteomes" id="UP000445696"/>
    </source>
</evidence>
<evidence type="ECO:0000259" key="14">
    <source>
        <dbReference type="PROSITE" id="PS51722"/>
    </source>
</evidence>
<evidence type="ECO:0000256" key="13">
    <source>
        <dbReference type="HAMAP-Rule" id="MF_00118"/>
    </source>
</evidence>
<gene>
    <name evidence="13 15" type="primary">tuf</name>
    <name evidence="15" type="ORF">GQF03_11535</name>
</gene>
<comment type="caution">
    <text evidence="15">The sequence shown here is derived from an EMBL/GenBank/DDBJ whole genome shotgun (WGS) entry which is preliminary data.</text>
</comment>
<dbReference type="GO" id="GO:0003746">
    <property type="term" value="F:translation elongation factor activity"/>
    <property type="evidence" value="ECO:0007669"/>
    <property type="project" value="UniProtKB-UniRule"/>
</dbReference>
<evidence type="ECO:0000256" key="7">
    <source>
        <dbReference type="ARBA" id="ARBA00022917"/>
    </source>
</evidence>
<name>A0A845MH25_9PROT</name>
<dbReference type="InterPro" id="IPR005225">
    <property type="entry name" value="Small_GTP-bd"/>
</dbReference>
<dbReference type="HAMAP" id="MF_00118_B">
    <property type="entry name" value="EF_Tu_B"/>
    <property type="match status" value="1"/>
</dbReference>
<keyword evidence="4 13" id="KW-0251">Elongation factor</keyword>
<dbReference type="Pfam" id="PF03144">
    <property type="entry name" value="GTP_EFTU_D2"/>
    <property type="match status" value="1"/>
</dbReference>
<proteinExistence type="inferred from homology"/>
<dbReference type="Gene3D" id="2.40.30.10">
    <property type="entry name" value="Translation factors"/>
    <property type="match status" value="2"/>
</dbReference>
<dbReference type="GO" id="GO:0003924">
    <property type="term" value="F:GTPase activity"/>
    <property type="evidence" value="ECO:0007669"/>
    <property type="project" value="UniProtKB-UniRule"/>
</dbReference>
<dbReference type="EMBL" id="WTVA01000009">
    <property type="protein sequence ID" value="MZR22965.1"/>
    <property type="molecule type" value="Genomic_DNA"/>
</dbReference>
<comment type="subunit">
    <text evidence="11">Monomer. Heterotetramer composed of two EF-Ts.EF-Tu dimer complexes.</text>
</comment>
<dbReference type="SUPFAM" id="SSF50447">
    <property type="entry name" value="Translation proteins"/>
    <property type="match status" value="1"/>
</dbReference>
<dbReference type="SUPFAM" id="SSF50465">
    <property type="entry name" value="EF-Tu/eEF-1alpha/eIF2-gamma C-terminal domain"/>
    <property type="match status" value="1"/>
</dbReference>
<feature type="binding site" evidence="13">
    <location>
        <begin position="19"/>
        <end position="26"/>
    </location>
    <ligand>
        <name>GTP</name>
        <dbReference type="ChEBI" id="CHEBI:37565"/>
    </ligand>
</feature>
<evidence type="ECO:0000256" key="5">
    <source>
        <dbReference type="ARBA" id="ARBA00022801"/>
    </source>
</evidence>
<dbReference type="AlphaFoldDB" id="A0A845MH25"/>
<feature type="binding site" evidence="13">
    <location>
        <position position="26"/>
    </location>
    <ligand>
        <name>Mg(2+)</name>
        <dbReference type="ChEBI" id="CHEBI:18420"/>
    </ligand>
</feature>
<dbReference type="FunFam" id="3.40.50.300:FF:000003">
    <property type="entry name" value="Elongation factor Tu"/>
    <property type="match status" value="1"/>
</dbReference>
<dbReference type="NCBIfam" id="TIGR00485">
    <property type="entry name" value="EF-Tu"/>
    <property type="match status" value="1"/>
</dbReference>
<dbReference type="CDD" id="cd03697">
    <property type="entry name" value="EFTU_II"/>
    <property type="match status" value="1"/>
</dbReference>
<accession>A0A845MH25</accession>
<comment type="subunit">
    <text evidence="12">(Microbial infection) Upon infection by bacteriophage Qbeta, part of the viral RNA-dependent RNA polymerase complex, the other subunits are the viral replicase catalytic subunit (AC P14647), host ribosomal protein S1 and EF-Ts.</text>
</comment>
<evidence type="ECO:0000256" key="10">
    <source>
        <dbReference type="ARBA" id="ARBA00058140"/>
    </source>
</evidence>
<sequence length="396" mass="42957">MAKEKFDRSKPHVNIGTIGHVDHGKTTLTAAITKVLSEASGGKSFAFDEIDKAPEEKARGITISTAHVEYETGSRHYAHVDCPGHADYVKNMITGAAQMDGAILVVSANDGPMPQTREHILLARQVGVPALVVFMNKVDLVDDEELIELVEMEIRELLSEYEFPGDDIPIIGGSALAALEGRDDEIGKEAILKLMAAVDEYIPQPEREIDKPFLMPIEDVFSISGRGTVVTGRVESGVIKVGEEVEIVGIRPTTKTTCTGVEMFRKLLDQGQAGDNVGVLLRGTKREDVERGQVLAHPGSITPHTKFKAEAYILTKEEGGRHTPFFTNYRPQFYFRTTDVTGVVSLPEGTEMVMPGDNVTMDVELIAPIAMDEGLRFAIREGGRTVGAGVVASVTA</sequence>
<evidence type="ECO:0000256" key="2">
    <source>
        <dbReference type="ARBA" id="ARBA00022723"/>
    </source>
</evidence>
<keyword evidence="6 13" id="KW-0460">Magnesium</keyword>
<comment type="function">
    <text evidence="13">GTP hydrolase that promotes the GTP-dependent binding of aminoacyl-tRNA to the A-site of ribosomes during protein biosynthesis.</text>
</comment>
<comment type="similarity">
    <text evidence="1 13">Belongs to the TRAFAC class translation factor GTPase superfamily. Classic translation factor GTPase family. EF-Tu/EF-1A subfamily.</text>
</comment>
<dbReference type="NCBIfam" id="NF009372">
    <property type="entry name" value="PRK12735.1"/>
    <property type="match status" value="1"/>
</dbReference>
<dbReference type="InterPro" id="IPR027417">
    <property type="entry name" value="P-loop_NTPase"/>
</dbReference>
<evidence type="ECO:0000256" key="12">
    <source>
        <dbReference type="ARBA" id="ARBA00064283"/>
    </source>
</evidence>
<evidence type="ECO:0000256" key="6">
    <source>
        <dbReference type="ARBA" id="ARBA00022842"/>
    </source>
</evidence>
<protein>
    <recommendedName>
        <fullName evidence="9 13">Elongation factor Tu</fullName>
        <shortName evidence="13">EF-Tu</shortName>
        <ecNumber evidence="13">3.6.5.3</ecNumber>
    </recommendedName>
</protein>
<evidence type="ECO:0000256" key="4">
    <source>
        <dbReference type="ARBA" id="ARBA00022768"/>
    </source>
</evidence>
<dbReference type="CDD" id="cd01884">
    <property type="entry name" value="EF_Tu"/>
    <property type="match status" value="1"/>
</dbReference>
<dbReference type="InterPro" id="IPR033720">
    <property type="entry name" value="EFTU_2"/>
</dbReference>